<keyword evidence="6 7" id="KW-0472">Membrane</keyword>
<dbReference type="Pfam" id="PF00324">
    <property type="entry name" value="AA_permease"/>
    <property type="match status" value="1"/>
</dbReference>
<feature type="transmembrane region" description="Helical" evidence="7">
    <location>
        <begin position="12"/>
        <end position="32"/>
    </location>
</feature>
<feature type="transmembrane region" description="Helical" evidence="7">
    <location>
        <begin position="123"/>
        <end position="142"/>
    </location>
</feature>
<evidence type="ECO:0000313" key="10">
    <source>
        <dbReference type="Proteomes" id="UP001597383"/>
    </source>
</evidence>
<feature type="transmembrane region" description="Helical" evidence="7">
    <location>
        <begin position="234"/>
        <end position="256"/>
    </location>
</feature>
<protein>
    <submittedName>
        <fullName evidence="9">Amino acid permease</fullName>
    </submittedName>
</protein>
<dbReference type="PIRSF" id="PIRSF006060">
    <property type="entry name" value="AA_transporter"/>
    <property type="match status" value="1"/>
</dbReference>
<feature type="transmembrane region" description="Helical" evidence="7">
    <location>
        <begin position="83"/>
        <end position="103"/>
    </location>
</feature>
<evidence type="ECO:0000256" key="2">
    <source>
        <dbReference type="ARBA" id="ARBA00022448"/>
    </source>
</evidence>
<keyword evidence="3 7" id="KW-0812">Transmembrane</keyword>
<evidence type="ECO:0000256" key="5">
    <source>
        <dbReference type="ARBA" id="ARBA00022989"/>
    </source>
</evidence>
<keyword evidence="2" id="KW-0813">Transport</keyword>
<dbReference type="PANTHER" id="PTHR43495:SF5">
    <property type="entry name" value="GAMMA-AMINOBUTYRIC ACID PERMEASE"/>
    <property type="match status" value="1"/>
</dbReference>
<feature type="transmembrane region" description="Helical" evidence="7">
    <location>
        <begin position="281"/>
        <end position="306"/>
    </location>
</feature>
<dbReference type="Proteomes" id="UP001597383">
    <property type="component" value="Unassembled WGS sequence"/>
</dbReference>
<name>A0ABW4VW32_9BACI</name>
<keyword evidence="4" id="KW-0029">Amino-acid transport</keyword>
<dbReference type="EMBL" id="JBHUHQ010000002">
    <property type="protein sequence ID" value="MFD2042946.1"/>
    <property type="molecule type" value="Genomic_DNA"/>
</dbReference>
<evidence type="ECO:0000256" key="6">
    <source>
        <dbReference type="ARBA" id="ARBA00023136"/>
    </source>
</evidence>
<dbReference type="PROSITE" id="PS51257">
    <property type="entry name" value="PROKAR_LIPOPROTEIN"/>
    <property type="match status" value="1"/>
</dbReference>
<dbReference type="Gene3D" id="1.20.1740.10">
    <property type="entry name" value="Amino acid/polyamine transporter I"/>
    <property type="match status" value="1"/>
</dbReference>
<comment type="caution">
    <text evidence="9">The sequence shown here is derived from an EMBL/GenBank/DDBJ whole genome shotgun (WGS) entry which is preliminary data.</text>
</comment>
<dbReference type="PANTHER" id="PTHR43495">
    <property type="entry name" value="GABA PERMEASE"/>
    <property type="match status" value="1"/>
</dbReference>
<sequence>MEKSETEEKNMKWWQLSLFGVGCTIGTGFFLGSSVGIQLGGPSILIAFLLAGIATYIVFDALAKLTAKHPEKGAFRTYAKQAYGHWAGFSIGWMYWFAEILIMGSQLTALSIFSRFWFPNISLWLFALGYALLGIFVLLIGAKGLSRIENIFAVMKLAAIIMFIVIAGAFVFGLVDGVKQLNMPSSVSEFFPTGLMGFWACFIFAFYAFGGIEVMGLMAIQLKEPKEAPKSGKVMILSLVIIYVISLGLALSLVSWDIFHTKESPFIVALKDFELGFVPHIFNGALIIAGFSTMVASFFGVTTILVSLAQDGDAPSFFAKKGKLAVPFPALGILIIGLAGSIVMSLALPDKIYTYITTGAGLMLLYNWLFIILSAKKLQKVTLKQKFKYYFGMTLLFVGISGTLIDKTNRPGFFISLGIIILIGSVAFFMNRKWKKEAKHI</sequence>
<dbReference type="RefSeq" id="WP_377554675.1">
    <property type="nucleotide sequence ID" value="NZ_JBHUHQ010000002.1"/>
</dbReference>
<evidence type="ECO:0000313" key="9">
    <source>
        <dbReference type="EMBL" id="MFD2042946.1"/>
    </source>
</evidence>
<gene>
    <name evidence="9" type="ORF">ACFSJF_01305</name>
</gene>
<feature type="domain" description="Amino acid permease/ SLC12A" evidence="8">
    <location>
        <begin position="17"/>
        <end position="387"/>
    </location>
</feature>
<feature type="transmembrane region" description="Helical" evidence="7">
    <location>
        <begin position="154"/>
        <end position="175"/>
    </location>
</feature>
<evidence type="ECO:0000256" key="3">
    <source>
        <dbReference type="ARBA" id="ARBA00022692"/>
    </source>
</evidence>
<evidence type="ECO:0000256" key="4">
    <source>
        <dbReference type="ARBA" id="ARBA00022970"/>
    </source>
</evidence>
<evidence type="ECO:0000256" key="1">
    <source>
        <dbReference type="ARBA" id="ARBA00004651"/>
    </source>
</evidence>
<feature type="transmembrane region" description="Helical" evidence="7">
    <location>
        <begin position="352"/>
        <end position="375"/>
    </location>
</feature>
<feature type="transmembrane region" description="Helical" evidence="7">
    <location>
        <begin position="195"/>
        <end position="222"/>
    </location>
</feature>
<reference evidence="10" key="1">
    <citation type="journal article" date="2019" name="Int. J. Syst. Evol. Microbiol.">
        <title>The Global Catalogue of Microorganisms (GCM) 10K type strain sequencing project: providing services to taxonomists for standard genome sequencing and annotation.</title>
        <authorList>
            <consortium name="The Broad Institute Genomics Platform"/>
            <consortium name="The Broad Institute Genome Sequencing Center for Infectious Disease"/>
            <person name="Wu L."/>
            <person name="Ma J."/>
        </authorList>
    </citation>
    <scope>NUCLEOTIDE SEQUENCE [LARGE SCALE GENOMIC DNA]</scope>
    <source>
        <strain evidence="10">R28</strain>
    </source>
</reference>
<keyword evidence="10" id="KW-1185">Reference proteome</keyword>
<evidence type="ECO:0000259" key="8">
    <source>
        <dbReference type="Pfam" id="PF00324"/>
    </source>
</evidence>
<feature type="transmembrane region" description="Helical" evidence="7">
    <location>
        <begin position="411"/>
        <end position="430"/>
    </location>
</feature>
<comment type="subcellular location">
    <subcellularLocation>
        <location evidence="1">Cell membrane</location>
        <topology evidence="1">Multi-pass membrane protein</topology>
    </subcellularLocation>
</comment>
<feature type="transmembrane region" description="Helical" evidence="7">
    <location>
        <begin position="44"/>
        <end position="63"/>
    </location>
</feature>
<feature type="transmembrane region" description="Helical" evidence="7">
    <location>
        <begin position="326"/>
        <end position="346"/>
    </location>
</feature>
<keyword evidence="5 7" id="KW-1133">Transmembrane helix</keyword>
<feature type="transmembrane region" description="Helical" evidence="7">
    <location>
        <begin position="387"/>
        <end position="405"/>
    </location>
</feature>
<accession>A0ABW4VW32</accession>
<evidence type="ECO:0000256" key="7">
    <source>
        <dbReference type="SAM" id="Phobius"/>
    </source>
</evidence>
<dbReference type="InterPro" id="IPR004841">
    <property type="entry name" value="AA-permease/SLC12A_dom"/>
</dbReference>
<proteinExistence type="predicted"/>
<organism evidence="9 10">
    <name type="scientific">Ornithinibacillus salinisoli</name>
    <dbReference type="NCBI Taxonomy" id="1848459"/>
    <lineage>
        <taxon>Bacteria</taxon>
        <taxon>Bacillati</taxon>
        <taxon>Bacillota</taxon>
        <taxon>Bacilli</taxon>
        <taxon>Bacillales</taxon>
        <taxon>Bacillaceae</taxon>
        <taxon>Ornithinibacillus</taxon>
    </lineage>
</organism>